<reference evidence="7" key="2">
    <citation type="journal article" date="2016" name="PLoS ONE">
        <title>Comparison of O-Antigen Gene Clusters of All O-Serogroups of Escherichia coli and Proposal for Adopting a New Nomenclature for O-Typing.</title>
        <authorList>
            <person name="DebRoy C."/>
            <person name="Fratamico P.M."/>
            <person name="Yan X."/>
            <person name="Baranzoni G."/>
            <person name="Liu Y."/>
            <person name="Needleman D.S."/>
            <person name="Tebbs R."/>
            <person name="O'Connell C.D."/>
            <person name="Allred A."/>
            <person name="Swimley M."/>
            <person name="Mwangi M."/>
            <person name="Kapur V."/>
            <person name="Raygoza Garay J.A."/>
            <person name="Roberts E.L."/>
            <person name="Katani R."/>
        </authorList>
    </citation>
    <scope>NUCLEOTIDE SEQUENCE</scope>
    <source>
        <strain evidence="7">SSI 81829</strain>
    </source>
</reference>
<evidence type="ECO:0000256" key="4">
    <source>
        <dbReference type="ARBA" id="ARBA00022989"/>
    </source>
</evidence>
<dbReference type="PANTHER" id="PTHR30250:SF30">
    <property type="entry name" value="LIPID III FLIPPASE"/>
    <property type="match status" value="1"/>
</dbReference>
<feature type="transmembrane region" description="Helical" evidence="6">
    <location>
        <begin position="299"/>
        <end position="316"/>
    </location>
</feature>
<protein>
    <submittedName>
        <fullName evidence="7">O-antigen flippase</fullName>
    </submittedName>
</protein>
<feature type="transmembrane region" description="Helical" evidence="6">
    <location>
        <begin position="364"/>
        <end position="388"/>
    </location>
</feature>
<feature type="transmembrane region" description="Helical" evidence="6">
    <location>
        <begin position="218"/>
        <end position="240"/>
    </location>
</feature>
<dbReference type="EMBL" id="AB812083">
    <property type="protein sequence ID" value="BAQ02086.1"/>
    <property type="molecule type" value="Genomic_DNA"/>
</dbReference>
<accession>A0A075TE41</accession>
<evidence type="ECO:0000256" key="2">
    <source>
        <dbReference type="ARBA" id="ARBA00022475"/>
    </source>
</evidence>
<evidence type="ECO:0000313" key="8">
    <source>
        <dbReference type="EMBL" id="BAQ02086.1"/>
    </source>
</evidence>
<evidence type="ECO:0000256" key="3">
    <source>
        <dbReference type="ARBA" id="ARBA00022692"/>
    </source>
</evidence>
<feature type="transmembrane region" description="Helical" evidence="6">
    <location>
        <begin position="260"/>
        <end position="279"/>
    </location>
</feature>
<sequence length="421" mass="47403">MNKLLSVTFLTGLLTFARMVAGFIVAKIVAIYTGPTGIAMLGQLQNVINGVSGLVNSPLNTSIVRFTAENYRTGYEECAIWWRVSIRWAIIIYAVIAPMMVVLSKQLSSFLFESDLYYWVIIASALALPFTAVGTLINSIINGQQLYIQYVLLGMVSVIISSMIMISLVVIKGVEGALIALALQNAIIGIAMFGYGLRRPWFKLQYFFGNISKEQSKIILGYTFMALVSALTMPVVLMLIRKFLVMEVGWEHTGYWQAVWKISETYLAVVTMSLSIYYLPQLSSINDITSLRKEIYKTVKVVMPIVILMAFAIYMLRDIAISLLFTETFKGARDLFLVQLCGDVVKILSWLFAYALISRGETKLFIASEAISAITFILLAFFCIKFYGVQGANIAYLANYVIYFILIYYCVFYRLKSHRCQ</sequence>
<dbReference type="AlphaFoldDB" id="A0A075TE41"/>
<evidence type="ECO:0000256" key="1">
    <source>
        <dbReference type="ARBA" id="ARBA00004651"/>
    </source>
</evidence>
<feature type="transmembrane region" description="Helical" evidence="6">
    <location>
        <begin position="116"/>
        <end position="138"/>
    </location>
</feature>
<dbReference type="GO" id="GO:0005886">
    <property type="term" value="C:plasma membrane"/>
    <property type="evidence" value="ECO:0007669"/>
    <property type="project" value="UniProtKB-SubCell"/>
</dbReference>
<dbReference type="EMBL" id="KJ739600">
    <property type="protein sequence ID" value="AIG56951.1"/>
    <property type="molecule type" value="Genomic_DNA"/>
</dbReference>
<evidence type="ECO:0000313" key="7">
    <source>
        <dbReference type="EMBL" id="AIG56951.1"/>
    </source>
</evidence>
<dbReference type="InterPro" id="IPR044550">
    <property type="entry name" value="WzxE"/>
</dbReference>
<keyword evidence="4 6" id="KW-1133">Transmembrane helix</keyword>
<feature type="transmembrane region" description="Helical" evidence="6">
    <location>
        <begin position="177"/>
        <end position="197"/>
    </location>
</feature>
<keyword evidence="2" id="KW-1003">Cell membrane</keyword>
<feature type="transmembrane region" description="Helical" evidence="6">
    <location>
        <begin position="80"/>
        <end position="104"/>
    </location>
</feature>
<comment type="subcellular location">
    <subcellularLocation>
        <location evidence="1">Cell membrane</location>
        <topology evidence="1">Multi-pass membrane protein</topology>
    </subcellularLocation>
</comment>
<name>A0A075TE41_ECOLX</name>
<dbReference type="InterPro" id="IPR050833">
    <property type="entry name" value="Poly_Biosynth_Transport"/>
</dbReference>
<feature type="transmembrane region" description="Helical" evidence="6">
    <location>
        <begin position="394"/>
        <end position="415"/>
    </location>
</feature>
<gene>
    <name evidence="7" type="primary">wzx</name>
</gene>
<keyword evidence="5 6" id="KW-0472">Membrane</keyword>
<proteinExistence type="predicted"/>
<organism evidence="7">
    <name type="scientific">Escherichia coli</name>
    <dbReference type="NCBI Taxonomy" id="562"/>
    <lineage>
        <taxon>Bacteria</taxon>
        <taxon>Pseudomonadati</taxon>
        <taxon>Pseudomonadota</taxon>
        <taxon>Gammaproteobacteria</taxon>
        <taxon>Enterobacterales</taxon>
        <taxon>Enterobacteriaceae</taxon>
        <taxon>Escherichia</taxon>
    </lineage>
</organism>
<evidence type="ECO:0000256" key="5">
    <source>
        <dbReference type="ARBA" id="ARBA00023136"/>
    </source>
</evidence>
<feature type="transmembrane region" description="Helical" evidence="6">
    <location>
        <begin position="150"/>
        <end position="171"/>
    </location>
</feature>
<keyword evidence="3 6" id="KW-0812">Transmembrane</keyword>
<evidence type="ECO:0000256" key="6">
    <source>
        <dbReference type="SAM" id="Phobius"/>
    </source>
</evidence>
<dbReference type="CDD" id="cd13125">
    <property type="entry name" value="MATE_like_10"/>
    <property type="match status" value="1"/>
</dbReference>
<feature type="transmembrane region" description="Helical" evidence="6">
    <location>
        <begin position="336"/>
        <end position="357"/>
    </location>
</feature>
<reference evidence="8" key="1">
    <citation type="journal article" date="2014" name="DNA Res.">
        <title>A complete view of the genetic diversity of the Escherichia coli O-antigen biosynthesis gene cluster.</title>
        <authorList>
            <person name="Iguchi A."/>
            <person name="Iyoda S."/>
            <person name="Kikuchi T."/>
            <person name="Ogura Y."/>
            <person name="Katsura K."/>
            <person name="Ohnishi M."/>
            <person name="Hayashi T."/>
            <person name="Thomson N.R."/>
        </authorList>
    </citation>
    <scope>NUCLEOTIDE SEQUENCE</scope>
    <source>
        <strain evidence="8">559-59</strain>
    </source>
</reference>
<dbReference type="PANTHER" id="PTHR30250">
    <property type="entry name" value="PST FAMILY PREDICTED COLANIC ACID TRANSPORTER"/>
    <property type="match status" value="1"/>
</dbReference>
<dbReference type="RefSeq" id="WP_001037840.1">
    <property type="nucleotide sequence ID" value="NZ_JAAKBU010000001.1"/>
</dbReference>
<dbReference type="GO" id="GO:0009246">
    <property type="term" value="P:enterobacterial common antigen biosynthetic process"/>
    <property type="evidence" value="ECO:0007669"/>
    <property type="project" value="InterPro"/>
</dbReference>